<organism evidence="3">
    <name type="scientific">Brassica cretica</name>
    <name type="common">Mustard</name>
    <dbReference type="NCBI Taxonomy" id="69181"/>
    <lineage>
        <taxon>Eukaryota</taxon>
        <taxon>Viridiplantae</taxon>
        <taxon>Streptophyta</taxon>
        <taxon>Embryophyta</taxon>
        <taxon>Tracheophyta</taxon>
        <taxon>Spermatophyta</taxon>
        <taxon>Magnoliopsida</taxon>
        <taxon>eudicotyledons</taxon>
        <taxon>Gunneridae</taxon>
        <taxon>Pentapetalae</taxon>
        <taxon>rosids</taxon>
        <taxon>malvids</taxon>
        <taxon>Brassicales</taxon>
        <taxon>Brassicaceae</taxon>
        <taxon>Brassiceae</taxon>
        <taxon>Brassica</taxon>
    </lineage>
</organism>
<dbReference type="EMBL" id="QGKY02000089">
    <property type="protein sequence ID" value="KAF2614241.1"/>
    <property type="molecule type" value="Genomic_DNA"/>
</dbReference>
<dbReference type="EMBL" id="QGKW02001660">
    <property type="protein sequence ID" value="KAF2582468.1"/>
    <property type="molecule type" value="Genomic_DNA"/>
</dbReference>
<reference evidence="3" key="1">
    <citation type="submission" date="2019-12" db="EMBL/GenBank/DDBJ databases">
        <title>Genome sequencing and annotation of Brassica cretica.</title>
        <authorList>
            <person name="Studholme D.J."/>
            <person name="Sarris P.F."/>
        </authorList>
    </citation>
    <scope>NUCLEOTIDE SEQUENCE</scope>
    <source>
        <strain evidence="2">PFS-001/15</strain>
        <strain evidence="3">PFS-102/07</strain>
        <tissue evidence="3">Leaf</tissue>
    </source>
</reference>
<gene>
    <name evidence="2" type="ORF">F2Q68_00003329</name>
    <name evidence="3" type="ORF">F2Q70_00010293</name>
</gene>
<evidence type="ECO:0000313" key="2">
    <source>
        <dbReference type="EMBL" id="KAF2582468.1"/>
    </source>
</evidence>
<dbReference type="AlphaFoldDB" id="A0A8S9M8I2"/>
<dbReference type="InterPro" id="IPR009686">
    <property type="entry name" value="Senescence/spartin_C"/>
</dbReference>
<dbReference type="Proteomes" id="UP000712281">
    <property type="component" value="Unassembled WGS sequence"/>
</dbReference>
<proteinExistence type="predicted"/>
<evidence type="ECO:0000259" key="1">
    <source>
        <dbReference type="Pfam" id="PF06911"/>
    </source>
</evidence>
<dbReference type="Pfam" id="PF06911">
    <property type="entry name" value="Senescence"/>
    <property type="match status" value="1"/>
</dbReference>
<name>A0A8S9M8I2_BRACR</name>
<sequence>MTKMTKEVVNGVLSGVIVAGRNVMKTSSTIMTTKFFDHMYGANTVDVTNAGIRAGEHALGTA</sequence>
<comment type="caution">
    <text evidence="3">The sequence shown here is derived from an EMBL/GenBank/DDBJ whole genome shotgun (WGS) entry which is preliminary data.</text>
</comment>
<protein>
    <recommendedName>
        <fullName evidence="1">Senescence domain-containing protein</fullName>
    </recommendedName>
</protein>
<feature type="domain" description="Senescence" evidence="1">
    <location>
        <begin position="8"/>
        <end position="62"/>
    </location>
</feature>
<accession>A0A8S9M8I2</accession>
<evidence type="ECO:0000313" key="3">
    <source>
        <dbReference type="EMBL" id="KAF2614241.1"/>
    </source>
</evidence>